<sequence>MNDEISLKLDRGYRMSHSELDSRSRKIERSDEERAAWNRYMRNFRRSFKERGLTSLSTVITTDQADFIEKYGRETACQSKREALMTIIDRFRDQYEGQDGAKKHV</sequence>
<dbReference type="EMBL" id="VHLG01000001">
    <property type="protein sequence ID" value="TPW33514.1"/>
    <property type="molecule type" value="Genomic_DNA"/>
</dbReference>
<proteinExistence type="predicted"/>
<gene>
    <name evidence="1" type="ORF">FJU08_02855</name>
</gene>
<reference evidence="1 2" key="1">
    <citation type="submission" date="2019-06" db="EMBL/GenBank/DDBJ databases">
        <authorList>
            <person name="Li M."/>
        </authorList>
    </citation>
    <scope>NUCLEOTIDE SEQUENCE [LARGE SCALE GENOMIC DNA]</scope>
    <source>
        <strain evidence="1 2">BGMRC2036</strain>
    </source>
</reference>
<comment type="caution">
    <text evidence="1">The sequence shown here is derived from an EMBL/GenBank/DDBJ whole genome shotgun (WGS) entry which is preliminary data.</text>
</comment>
<organism evidence="1 2">
    <name type="scientific">Martelella alba</name>
    <dbReference type="NCBI Taxonomy" id="2590451"/>
    <lineage>
        <taxon>Bacteria</taxon>
        <taxon>Pseudomonadati</taxon>
        <taxon>Pseudomonadota</taxon>
        <taxon>Alphaproteobacteria</taxon>
        <taxon>Hyphomicrobiales</taxon>
        <taxon>Aurantimonadaceae</taxon>
        <taxon>Martelella</taxon>
    </lineage>
</organism>
<keyword evidence="2" id="KW-1185">Reference proteome</keyword>
<protein>
    <submittedName>
        <fullName evidence="1">Uncharacterized protein</fullName>
    </submittedName>
</protein>
<dbReference type="RefSeq" id="WP_141147453.1">
    <property type="nucleotide sequence ID" value="NZ_VHLG01000001.1"/>
</dbReference>
<dbReference type="OrthoDB" id="7916446at2"/>
<evidence type="ECO:0000313" key="2">
    <source>
        <dbReference type="Proteomes" id="UP000318801"/>
    </source>
</evidence>
<evidence type="ECO:0000313" key="1">
    <source>
        <dbReference type="EMBL" id="TPW33514.1"/>
    </source>
</evidence>
<name>A0A506UJK8_9HYPH</name>
<dbReference type="AlphaFoldDB" id="A0A506UJK8"/>
<dbReference type="Proteomes" id="UP000318801">
    <property type="component" value="Unassembled WGS sequence"/>
</dbReference>
<accession>A0A506UJK8</accession>